<dbReference type="Proteomes" id="UP000678276">
    <property type="component" value="Unassembled WGS sequence"/>
</dbReference>
<keyword evidence="2" id="KW-0521">NADP</keyword>
<dbReference type="InterPro" id="IPR047110">
    <property type="entry name" value="GABD/Sad-like"/>
</dbReference>
<dbReference type="CDD" id="cd07100">
    <property type="entry name" value="ALDH_SSADH1_GabD1"/>
    <property type="match status" value="1"/>
</dbReference>
<feature type="domain" description="Aldehyde dehydrogenase" evidence="4">
    <location>
        <begin position="4"/>
        <end position="449"/>
    </location>
</feature>
<organism evidence="5 6">
    <name type="scientific">Jiella mangrovi</name>
    <dbReference type="NCBI Taxonomy" id="2821407"/>
    <lineage>
        <taxon>Bacteria</taxon>
        <taxon>Pseudomonadati</taxon>
        <taxon>Pseudomonadota</taxon>
        <taxon>Alphaproteobacteria</taxon>
        <taxon>Hyphomicrobiales</taxon>
        <taxon>Aurantimonadaceae</taxon>
        <taxon>Jiella</taxon>
    </lineage>
</organism>
<dbReference type="InterPro" id="IPR015590">
    <property type="entry name" value="Aldehyde_DH_dom"/>
</dbReference>
<keyword evidence="3" id="KW-0560">Oxidoreductase</keyword>
<dbReference type="InterPro" id="IPR044148">
    <property type="entry name" value="ALDH_GabD1-like"/>
</dbReference>
<keyword evidence="6" id="KW-1185">Reference proteome</keyword>
<reference evidence="5 6" key="1">
    <citation type="submission" date="2021-04" db="EMBL/GenBank/DDBJ databases">
        <title>Whole genome sequence of Jiella sp. KSK16Y-1.</title>
        <authorList>
            <person name="Tuo L."/>
        </authorList>
    </citation>
    <scope>NUCLEOTIDE SEQUENCE [LARGE SCALE GENOMIC DNA]</scope>
    <source>
        <strain evidence="5 6">KSK16Y-1</strain>
    </source>
</reference>
<comment type="similarity">
    <text evidence="1">Belongs to the aldehyde dehydrogenase family.</text>
</comment>
<proteinExistence type="inferred from homology"/>
<evidence type="ECO:0000259" key="4">
    <source>
        <dbReference type="Pfam" id="PF00171"/>
    </source>
</evidence>
<dbReference type="Gene3D" id="3.40.309.10">
    <property type="entry name" value="Aldehyde Dehydrogenase, Chain A, domain 2"/>
    <property type="match status" value="1"/>
</dbReference>
<dbReference type="InterPro" id="IPR016161">
    <property type="entry name" value="Ald_DH/histidinol_DH"/>
</dbReference>
<evidence type="ECO:0000313" key="5">
    <source>
        <dbReference type="EMBL" id="MBP0614138.1"/>
    </source>
</evidence>
<sequence>MPKSINPANGDVIEDYAEHSDADVERALENAELAYRDWRRTPFSRRAALLNRTADILEKRKDELARIATLEMGKRLKEAVAEVEKCALGCRYYAEHGEAMIANDERPGPASQNYVAYLPIGPVLAVMPWNFPYWQCFRFIAPSLMAGNVGLLKHASNVSQCALEIEKVMLEADAPQGVFQTLLISSKKVEPILRDRRIRAATLTGSEGAGSAVASTAGSEIKTTVLELGGSDPFIVMPSADLDKAVDVGVTARMQNNGQSCIAAKRFIVHADVYDDYTARYREKLEAMTVGDPMDEATDIGPLAMRSGVEDLTDQIDRSVKTGATLTTGGAIEGKGCYFKPSMLENVGEEAPAYRDELFGPCAIFFKVTSIDAAIDLANDSDFGLGGSVWTNEAGEIERFVRDLDQGSTNVNRMTASDPRLPFGGVKRSGYGRELSKEGIHAFMNAKTVTIA</sequence>
<dbReference type="InterPro" id="IPR016162">
    <property type="entry name" value="Ald_DH_N"/>
</dbReference>
<protein>
    <submittedName>
        <fullName evidence="5">NAD-dependent succinate-semialdehyde dehydrogenase</fullName>
    </submittedName>
</protein>
<dbReference type="EMBL" id="JAGJCF010000001">
    <property type="protein sequence ID" value="MBP0614138.1"/>
    <property type="molecule type" value="Genomic_DNA"/>
</dbReference>
<accession>A0ABS4BBL1</accession>
<dbReference type="RefSeq" id="WP_209592539.1">
    <property type="nucleotide sequence ID" value="NZ_JAGJCF010000001.1"/>
</dbReference>
<evidence type="ECO:0000313" key="6">
    <source>
        <dbReference type="Proteomes" id="UP000678276"/>
    </source>
</evidence>
<dbReference type="PANTHER" id="PTHR43217">
    <property type="entry name" value="SUCCINATE SEMIALDEHYDE DEHYDROGENASE [NAD(P)+] SAD"/>
    <property type="match status" value="1"/>
</dbReference>
<dbReference type="SUPFAM" id="SSF53720">
    <property type="entry name" value="ALDH-like"/>
    <property type="match status" value="1"/>
</dbReference>
<evidence type="ECO:0000256" key="3">
    <source>
        <dbReference type="ARBA" id="ARBA00023002"/>
    </source>
</evidence>
<dbReference type="InterPro" id="IPR016163">
    <property type="entry name" value="Ald_DH_C"/>
</dbReference>
<gene>
    <name evidence="5" type="ORF">J6595_00860</name>
</gene>
<evidence type="ECO:0000256" key="2">
    <source>
        <dbReference type="ARBA" id="ARBA00022857"/>
    </source>
</evidence>
<dbReference type="Pfam" id="PF00171">
    <property type="entry name" value="Aldedh"/>
    <property type="match status" value="1"/>
</dbReference>
<comment type="caution">
    <text evidence="5">The sequence shown here is derived from an EMBL/GenBank/DDBJ whole genome shotgun (WGS) entry which is preliminary data.</text>
</comment>
<name>A0ABS4BBL1_9HYPH</name>
<dbReference type="PANTHER" id="PTHR43217:SF1">
    <property type="entry name" value="SUCCINATE SEMIALDEHYDE DEHYDROGENASE [NAD(P)+] SAD"/>
    <property type="match status" value="1"/>
</dbReference>
<dbReference type="Gene3D" id="3.40.605.10">
    <property type="entry name" value="Aldehyde Dehydrogenase, Chain A, domain 1"/>
    <property type="match status" value="1"/>
</dbReference>
<evidence type="ECO:0000256" key="1">
    <source>
        <dbReference type="ARBA" id="ARBA00009986"/>
    </source>
</evidence>